<dbReference type="PATRIC" id="fig|1280949.3.peg.2661"/>
<protein>
    <submittedName>
        <fullName evidence="1">Uncharacterized protein</fullName>
    </submittedName>
</protein>
<gene>
    <name evidence="1" type="ORF">HAD_13074</name>
</gene>
<evidence type="ECO:0000313" key="2">
    <source>
        <dbReference type="Proteomes" id="UP000027446"/>
    </source>
</evidence>
<keyword evidence="2" id="KW-1185">Reference proteome</keyword>
<dbReference type="Proteomes" id="UP000027446">
    <property type="component" value="Unassembled WGS sequence"/>
</dbReference>
<evidence type="ECO:0000313" key="1">
    <source>
        <dbReference type="EMBL" id="KCZ83535.1"/>
    </source>
</evidence>
<dbReference type="RefSeq" id="WP_051596295.1">
    <property type="nucleotide sequence ID" value="NZ_ARYH01000002.1"/>
</dbReference>
<reference evidence="1 2" key="1">
    <citation type="journal article" date="2014" name="Antonie Van Leeuwenhoek">
        <title>Hyphomonas beringensis sp. nov. and Hyphomonas chukchiensis sp. nov., isolated from surface seawater of the Bering Sea and Chukchi Sea.</title>
        <authorList>
            <person name="Li C."/>
            <person name="Lai Q."/>
            <person name="Li G."/>
            <person name="Dong C."/>
            <person name="Wang J."/>
            <person name="Liao Y."/>
            <person name="Shao Z."/>
        </authorList>
    </citation>
    <scope>NUCLEOTIDE SEQUENCE [LARGE SCALE GENOMIC DNA]</scope>
    <source>
        <strain evidence="1 2">MHS-3</strain>
    </source>
</reference>
<comment type="caution">
    <text evidence="1">The sequence shown here is derived from an EMBL/GenBank/DDBJ whole genome shotgun (WGS) entry which is preliminary data.</text>
</comment>
<dbReference type="AlphaFoldDB" id="A0A069E253"/>
<dbReference type="EMBL" id="ARYH01000002">
    <property type="protein sequence ID" value="KCZ83535.1"/>
    <property type="molecule type" value="Genomic_DNA"/>
</dbReference>
<organism evidence="1 2">
    <name type="scientific">Hyphomonas adhaerens MHS-3</name>
    <dbReference type="NCBI Taxonomy" id="1280949"/>
    <lineage>
        <taxon>Bacteria</taxon>
        <taxon>Pseudomonadati</taxon>
        <taxon>Pseudomonadota</taxon>
        <taxon>Alphaproteobacteria</taxon>
        <taxon>Hyphomonadales</taxon>
        <taxon>Hyphomonadaceae</taxon>
        <taxon>Hyphomonas</taxon>
    </lineage>
</organism>
<name>A0A069E253_9PROT</name>
<accession>A0A069E253</accession>
<proteinExistence type="predicted"/>
<sequence>MRVLRDEFHDRLDEFEAEYDWLEHDNGKSILALIGELIERMTSSHKANVSMAALIEIVAHGDVLEWDWSRLSKTQITPHWREELEEAMSYSVLNGPDLFDRLHDLNAFAYFGMIPNWNPEYWPDPTDPRSTVVLSRREAQRDLEKWVQDVCEEVDELEKLLPAAQLKSGLFDACLTTRTAAKARLAYDKGDSLSIAELAALSRVSMKRLQNAVYAKTDEAPLVAKDGKIAAENARAWLEARDYKPSIWQAIEDLQPLNSDWGEDVPYGSETSESKLADYVFIPVANDGSEFLPELCWRDGRGASEAGYTIGPKGAEQKVADYRTALDILSKMETPRWRRPNPESGNWGIVTGQSWRRVALAGLNIPNSDQLTTQTQEAK</sequence>
<dbReference type="eggNOG" id="COG1396">
    <property type="taxonomic scope" value="Bacteria"/>
</dbReference>